<proteinExistence type="predicted"/>
<dbReference type="Proteomes" id="UP000264980">
    <property type="component" value="Chromosome"/>
</dbReference>
<reference evidence="3 4" key="1">
    <citation type="submission" date="2015-01" db="EMBL/GenBank/DDBJ databases">
        <title>Erwinia tracheiphila.</title>
        <authorList>
            <person name="Shapiro L.R."/>
        </authorList>
    </citation>
    <scope>NUCLEOTIDE SEQUENCE [LARGE SCALE GENOMIC DNA]</scope>
    <source>
        <strain evidence="3 4">BuffGH</strain>
    </source>
</reference>
<evidence type="ECO:0000313" key="5">
    <source>
        <dbReference type="Proteomes" id="UP000264980"/>
    </source>
</evidence>
<dbReference type="PATRIC" id="fig|65700.7.peg.2074"/>
<evidence type="ECO:0000313" key="4">
    <source>
        <dbReference type="Proteomes" id="UP000033924"/>
    </source>
</evidence>
<keyword evidence="1" id="KW-1133">Transmembrane helix</keyword>
<dbReference type="AlphaFoldDB" id="A0A0M2K8Z8"/>
<dbReference type="EMBL" id="JXNU01000003">
    <property type="protein sequence ID" value="KKF35409.1"/>
    <property type="molecule type" value="Genomic_DNA"/>
</dbReference>
<evidence type="ECO:0000256" key="1">
    <source>
        <dbReference type="SAM" id="Phobius"/>
    </source>
</evidence>
<keyword evidence="4" id="KW-1185">Reference proteome</keyword>
<accession>A0A0M2K8Z8</accession>
<keyword evidence="1" id="KW-0472">Membrane</keyword>
<evidence type="ECO:0000313" key="3">
    <source>
        <dbReference type="EMBL" id="KKF35409.1"/>
    </source>
</evidence>
<feature type="transmembrane region" description="Helical" evidence="1">
    <location>
        <begin position="6"/>
        <end position="27"/>
    </location>
</feature>
<dbReference type="RefSeq" id="WP_040465319.1">
    <property type="nucleotide sequence ID" value="NZ_CP089932.1"/>
</dbReference>
<organism evidence="3 4">
    <name type="scientific">Erwinia tracheiphila</name>
    <dbReference type="NCBI Taxonomy" id="65700"/>
    <lineage>
        <taxon>Bacteria</taxon>
        <taxon>Pseudomonadati</taxon>
        <taxon>Pseudomonadota</taxon>
        <taxon>Gammaproteobacteria</taxon>
        <taxon>Enterobacterales</taxon>
        <taxon>Erwiniaceae</taxon>
        <taxon>Erwinia</taxon>
    </lineage>
</organism>
<name>A0A0M2K8Z8_9GAMM</name>
<dbReference type="Pfam" id="PF10713">
    <property type="entry name" value="DUF2509"/>
    <property type="match status" value="1"/>
</dbReference>
<dbReference type="Proteomes" id="UP000033924">
    <property type="component" value="Unassembled WGS sequence"/>
</dbReference>
<evidence type="ECO:0000313" key="2">
    <source>
        <dbReference type="EMBL" id="AXF76767.1"/>
    </source>
</evidence>
<reference evidence="2 5" key="2">
    <citation type="submission" date="2016-01" db="EMBL/GenBank/DDBJ databases">
        <authorList>
            <person name="Oliw E.H."/>
        </authorList>
    </citation>
    <scope>NUCLEOTIDE SEQUENCE [LARGE SCALE GENOMIC DNA]</scope>
    <source>
        <strain evidence="2 5">MDcuke</strain>
    </source>
</reference>
<sequence length="140" mass="15798">MILRERGGGAMIMVIMLLLMSAAMLNATRKQMEGALSLLAGERIFYQQSSQATSAMNWGGQQHWSALTGWQCKKNEASGWRACLLQQNHQPALVRADSGENTLAFWQWMERSEAGELKKVPHGWLDFCPLAEEKWCQPDD</sequence>
<dbReference type="InterPro" id="IPR019652">
    <property type="entry name" value="DUF2509"/>
</dbReference>
<dbReference type="EMBL" id="CP013970">
    <property type="protein sequence ID" value="AXF76767.1"/>
    <property type="molecule type" value="Genomic_DNA"/>
</dbReference>
<protein>
    <submittedName>
        <fullName evidence="2">DUF2509 family protein</fullName>
    </submittedName>
</protein>
<gene>
    <name evidence="2" type="ORF">AV903_13110</name>
    <name evidence="3" type="ORF">SY86_08215</name>
</gene>
<keyword evidence="1" id="KW-0812">Transmembrane</keyword>
<dbReference type="STRING" id="65700.SY86_08215"/>